<comment type="function">
    <text evidence="1">This subunit may be involved in monitoring complementarity of crRNA and target RNA.</text>
</comment>
<accession>A0A7V0IAU3</accession>
<evidence type="ECO:0000256" key="2">
    <source>
        <dbReference type="ARBA" id="ARBA00006896"/>
    </source>
</evidence>
<dbReference type="EMBL" id="DQWQ01000154">
    <property type="protein sequence ID" value="HDD35832.1"/>
    <property type="molecule type" value="Genomic_DNA"/>
</dbReference>
<sequence>MKHNYGSKQHNRRESDIKVPIPIHFFVDEKKTILRPSLLSDEAEKLSDFFVAKSNMSIHQLRKFYNQILAIKQRIENKENKDEEFKRQLPYIKMLKAQAAYARARKHVTDNFKLFMEKQIDVVDDKKDFDAFCELFEAIVAFAVANNKKYKNR</sequence>
<comment type="caution">
    <text evidence="8">The sequence shown here is derived from an EMBL/GenBank/DDBJ whole genome shotgun (WGS) entry which is preliminary data.</text>
</comment>
<organism evidence="8">
    <name type="scientific">Desulfofervidus auxilii</name>
    <dbReference type="NCBI Taxonomy" id="1621989"/>
    <lineage>
        <taxon>Bacteria</taxon>
        <taxon>Pseudomonadati</taxon>
        <taxon>Thermodesulfobacteriota</taxon>
        <taxon>Candidatus Desulfofervidia</taxon>
        <taxon>Candidatus Desulfofervidales</taxon>
        <taxon>Candidatus Desulfofervidaceae</taxon>
        <taxon>Candidatus Desulfofervidus</taxon>
    </lineage>
</organism>
<evidence type="ECO:0000256" key="6">
    <source>
        <dbReference type="ARBA" id="ARBA00031723"/>
    </source>
</evidence>
<evidence type="ECO:0000256" key="4">
    <source>
        <dbReference type="ARBA" id="ARBA00022884"/>
    </source>
</evidence>
<name>A0A7V0IAU3_DESA2</name>
<evidence type="ECO:0000256" key="3">
    <source>
        <dbReference type="ARBA" id="ARBA00016118"/>
    </source>
</evidence>
<dbReference type="Pfam" id="PF03750">
    <property type="entry name" value="Csm2_III-A"/>
    <property type="match status" value="1"/>
</dbReference>
<proteinExistence type="inferred from homology"/>
<dbReference type="NCBIfam" id="TIGR01870">
    <property type="entry name" value="cas_TM1810_Csm2"/>
    <property type="match status" value="1"/>
</dbReference>
<keyword evidence="7" id="KW-0175">Coiled coil</keyword>
<evidence type="ECO:0000313" key="8">
    <source>
        <dbReference type="EMBL" id="HDD35832.1"/>
    </source>
</evidence>
<protein>
    <recommendedName>
        <fullName evidence="3">CRISPR system Cms protein Csm2</fullName>
    </recommendedName>
    <alternativeName>
        <fullName evidence="6">CRISPR type III A-associated protein Csm2</fullName>
    </alternativeName>
</protein>
<keyword evidence="4" id="KW-0694">RNA-binding</keyword>
<evidence type="ECO:0000256" key="7">
    <source>
        <dbReference type="SAM" id="Coils"/>
    </source>
</evidence>
<dbReference type="GO" id="GO:0051607">
    <property type="term" value="P:defense response to virus"/>
    <property type="evidence" value="ECO:0007669"/>
    <property type="project" value="UniProtKB-KW"/>
</dbReference>
<dbReference type="GO" id="GO:0003723">
    <property type="term" value="F:RNA binding"/>
    <property type="evidence" value="ECO:0007669"/>
    <property type="project" value="UniProtKB-KW"/>
</dbReference>
<evidence type="ECO:0000256" key="1">
    <source>
        <dbReference type="ARBA" id="ARBA00003640"/>
    </source>
</evidence>
<gene>
    <name evidence="8" type="primary">csm2</name>
    <name evidence="8" type="ORF">ENF30_03415</name>
</gene>
<keyword evidence="5" id="KW-0051">Antiviral defense</keyword>
<dbReference type="Proteomes" id="UP000885706">
    <property type="component" value="Unassembled WGS sequence"/>
</dbReference>
<feature type="coiled-coil region" evidence="7">
    <location>
        <begin position="61"/>
        <end position="88"/>
    </location>
</feature>
<evidence type="ECO:0000256" key="5">
    <source>
        <dbReference type="ARBA" id="ARBA00023118"/>
    </source>
</evidence>
<dbReference type="InterPro" id="IPR010149">
    <property type="entry name" value="CRISPR-assoc_prot_Csm2_III-A"/>
</dbReference>
<reference evidence="8" key="1">
    <citation type="journal article" date="2020" name="mSystems">
        <title>Genome- and Community-Level Interaction Insights into Carbon Utilization and Element Cycling Functions of Hydrothermarchaeota in Hydrothermal Sediment.</title>
        <authorList>
            <person name="Zhou Z."/>
            <person name="Liu Y."/>
            <person name="Xu W."/>
            <person name="Pan J."/>
            <person name="Luo Z.H."/>
            <person name="Li M."/>
        </authorList>
    </citation>
    <scope>NUCLEOTIDE SEQUENCE [LARGE SCALE GENOMIC DNA]</scope>
    <source>
        <strain evidence="8">HyVt-113</strain>
    </source>
</reference>
<dbReference type="AlphaFoldDB" id="A0A7V0IAU3"/>
<comment type="similarity">
    <text evidence="2">Belongs to the CRISPR-associated Csm2 family.</text>
</comment>